<feature type="compositionally biased region" description="Basic and acidic residues" evidence="6">
    <location>
        <begin position="210"/>
        <end position="229"/>
    </location>
</feature>
<evidence type="ECO:0000259" key="12">
    <source>
        <dbReference type="Pfam" id="PF23094"/>
    </source>
</evidence>
<keyword evidence="2 5" id="KW-0645">Protease</keyword>
<feature type="active site" description="Charge relay system" evidence="5">
    <location>
        <position position="495"/>
    </location>
</feature>
<sequence length="1170" mass="128117">MRGIASVRTSASFAFVLITVAVSAHTFSGFSARGRELLLPSFLAGDEEVCSVGRTSLSKSLDGGEYAEAETPGVEAIQRAAPDIETSGAVLSEEEARFVKSSAKKYIVRFTSYKMQNEHKKTLERILGKKSGSSVTLADDEIDDTLTSNVRPVEHTILDRKNRAEAFPTDFALVTSRNEAALIASLAEPLARTLGVKDFFVDARLTRFPKSKESTSSDRSSDSDEGTHGDDDDDDDNDDGVEEDNIHSSTFRRKGRRLRNRLHARNGRGQPISSAFNAESLWRQGFKGQRVKVGIFDTGVDSEHSHFKGRVKDRSNWTHENTLADGLGHGTFVAGVIASTFPQCSGFAPEADIHTFRVFTNDQVSYTSWFLDAFNYAIATEMHVINLSIGGPDYLDLPFVEKVNEITANGIIMVSAIGNDGPLYGTLNNPADMMDVIGVGGVNYERRIAPFSSRGMSTWDLPEGYGRVKPDIVAFGQDVFGSRISGGCRSLSGTSVASPVVAGAVTLLASVVPERERWLKLNPASMKQALVEGAVRLPEIPMYEQGAGLLNLESSAKILKEYVPRASLIPGNIDLTECKYAWPHCRQPIYHSMMPLIFNATIVNGMGVRGSLDAEPKFSPSSHDLGQHLDVRFAFSETLWPWSGYLAVYVRVKESGKQSQGKASGTISFTVVSPPAMGHDGIFETEIRSSTVVVPIIVKIIPTPAREKRILWDQFHNVRYPPGYVPRDNLDVKSDVLDWHGDHPHTNYHAMYDSLLDNGYFLEVLTGPFTCFDATLYASILIVDAEEEYSKEERKKLSNDVRTLGLGLIVFGEWYNVKTMHTMRFFDDNTHEWWTPVTGGANVPALNDLLGDFGFSFGDRIIEGIARIGRDNVRISSGTNVMSAPKGAFVHSASMVDKAVDAAAEQKTTHTQRTPPRRGVAADYAVCALSDVGSGRVFVFGDSNCLDSSHMVANCFNFLLSAVKYVSDTEKQKDSCPEPLCPAGAELHTAMTGIGHAPERRTDVAFKEFSATLGGKPGNIGTTKCSPSSPLNFHDAKSSYTTPSWMPTYKKSSLSSWSSLLSSKISDKIDSMSVSSNDGSTSGSRVSSNSNRFAGLNLQNNQNDEEKIRGLSVDQPAVVSSSSSSSSLRRSEQHHMRDETWVMGGIGALLGVFCIRIFRVRKRRRRLRGK</sequence>
<evidence type="ECO:0000259" key="11">
    <source>
        <dbReference type="Pfam" id="PF23090"/>
    </source>
</evidence>
<evidence type="ECO:0000256" key="7">
    <source>
        <dbReference type="SAM" id="Phobius"/>
    </source>
</evidence>
<dbReference type="GO" id="GO:0004252">
    <property type="term" value="F:serine-type endopeptidase activity"/>
    <property type="evidence" value="ECO:0007669"/>
    <property type="project" value="UniProtKB-UniRule"/>
</dbReference>
<evidence type="ECO:0000256" key="3">
    <source>
        <dbReference type="ARBA" id="ARBA00022801"/>
    </source>
</evidence>
<feature type="domain" description="MBTPS1 third" evidence="12">
    <location>
        <begin position="569"/>
        <end position="703"/>
    </location>
</feature>
<dbReference type="InterPro" id="IPR050131">
    <property type="entry name" value="Peptidase_S8_subtilisin-like"/>
</dbReference>
<keyword evidence="7" id="KW-0472">Membrane</keyword>
<dbReference type="Proteomes" id="UP000198341">
    <property type="component" value="Chromosome 16"/>
</dbReference>
<dbReference type="AlphaFoldDB" id="K8EQI4"/>
<evidence type="ECO:0000256" key="1">
    <source>
        <dbReference type="ARBA" id="ARBA00011073"/>
    </source>
</evidence>
<dbReference type="GeneID" id="19011251"/>
<evidence type="ECO:0000259" key="9">
    <source>
        <dbReference type="Pfam" id="PF00082"/>
    </source>
</evidence>
<feature type="domain" description="Peptidase S8/S53" evidence="9">
    <location>
        <begin position="288"/>
        <end position="548"/>
    </location>
</feature>
<feature type="signal peptide" evidence="8">
    <location>
        <begin position="1"/>
        <end position="24"/>
    </location>
</feature>
<protein>
    <submittedName>
        <fullName evidence="13">Uncharacterized protein</fullName>
    </submittedName>
</protein>
<organism evidence="13 14">
    <name type="scientific">Bathycoccus prasinos</name>
    <dbReference type="NCBI Taxonomy" id="41875"/>
    <lineage>
        <taxon>Eukaryota</taxon>
        <taxon>Viridiplantae</taxon>
        <taxon>Chlorophyta</taxon>
        <taxon>Mamiellophyceae</taxon>
        <taxon>Mamiellales</taxon>
        <taxon>Bathycoccaceae</taxon>
        <taxon>Bathycoccus</taxon>
    </lineage>
</organism>
<evidence type="ECO:0000256" key="2">
    <source>
        <dbReference type="ARBA" id="ARBA00022670"/>
    </source>
</evidence>
<keyword evidence="8" id="KW-0732">Signal</keyword>
<keyword evidence="7" id="KW-0812">Transmembrane</keyword>
<dbReference type="eggNOG" id="KOG4266">
    <property type="taxonomic scope" value="Eukaryota"/>
</dbReference>
<keyword evidence="4 5" id="KW-0720">Serine protease</keyword>
<name>K8EQI4_9CHLO</name>
<feature type="transmembrane region" description="Helical" evidence="7">
    <location>
        <begin position="1140"/>
        <end position="1158"/>
    </location>
</feature>
<gene>
    <name evidence="13" type="ordered locus">Bathy16g02470</name>
</gene>
<comment type="similarity">
    <text evidence="1 5">Belongs to the peptidase S8 family.</text>
</comment>
<dbReference type="Gene3D" id="3.40.50.200">
    <property type="entry name" value="Peptidase S8/S53 domain"/>
    <property type="match status" value="1"/>
</dbReference>
<dbReference type="SUPFAM" id="SSF52743">
    <property type="entry name" value="Subtilisin-like"/>
    <property type="match status" value="1"/>
</dbReference>
<evidence type="ECO:0000313" key="13">
    <source>
        <dbReference type="EMBL" id="CCO20204.1"/>
    </source>
</evidence>
<feature type="chain" id="PRO_5003919576" evidence="8">
    <location>
        <begin position="25"/>
        <end position="1170"/>
    </location>
</feature>
<dbReference type="InterPro" id="IPR000209">
    <property type="entry name" value="Peptidase_S8/S53_dom"/>
</dbReference>
<dbReference type="Pfam" id="PF00082">
    <property type="entry name" value="Peptidase_S8"/>
    <property type="match status" value="1"/>
</dbReference>
<dbReference type="STRING" id="41875.K8EQI4"/>
<evidence type="ECO:0000313" key="14">
    <source>
        <dbReference type="Proteomes" id="UP000198341"/>
    </source>
</evidence>
<evidence type="ECO:0000256" key="5">
    <source>
        <dbReference type="PROSITE-ProRule" id="PRU01240"/>
    </source>
</evidence>
<feature type="domain" description="MBTPS1 fourth" evidence="11">
    <location>
        <begin position="704"/>
        <end position="973"/>
    </location>
</feature>
<keyword evidence="7" id="KW-1133">Transmembrane helix</keyword>
<evidence type="ECO:0000259" key="10">
    <source>
        <dbReference type="Pfam" id="PF23001"/>
    </source>
</evidence>
<dbReference type="KEGG" id="bpg:Bathy16g02470"/>
<dbReference type="Pfam" id="PF23001">
    <property type="entry name" value="MBTP1_N"/>
    <property type="match status" value="1"/>
</dbReference>
<dbReference type="InterPro" id="IPR057032">
    <property type="entry name" value="MBTPS1_4th"/>
</dbReference>
<dbReference type="RefSeq" id="XP_007508587.1">
    <property type="nucleotide sequence ID" value="XM_007508525.1"/>
</dbReference>
<dbReference type="InterPro" id="IPR057060">
    <property type="entry name" value="MBTPS1_3rd"/>
</dbReference>
<dbReference type="InterPro" id="IPR022398">
    <property type="entry name" value="Peptidase_S8_His-AS"/>
</dbReference>
<reference evidence="13 14" key="1">
    <citation type="submission" date="2011-10" db="EMBL/GenBank/DDBJ databases">
        <authorList>
            <person name="Genoscope - CEA"/>
        </authorList>
    </citation>
    <scope>NUCLEOTIDE SEQUENCE [LARGE SCALE GENOMIC DNA]</scope>
    <source>
        <strain evidence="13 14">RCC 1105</strain>
    </source>
</reference>
<dbReference type="InterPro" id="IPR023828">
    <property type="entry name" value="Peptidase_S8_Ser-AS"/>
</dbReference>
<dbReference type="Pfam" id="PF23094">
    <property type="entry name" value="MBTPS1_3rd"/>
    <property type="match status" value="1"/>
</dbReference>
<dbReference type="Pfam" id="PF23090">
    <property type="entry name" value="MBTPS1_4th"/>
    <property type="match status" value="1"/>
</dbReference>
<dbReference type="PROSITE" id="PS00137">
    <property type="entry name" value="SUBTILASE_HIS"/>
    <property type="match status" value="1"/>
</dbReference>
<evidence type="ECO:0000256" key="6">
    <source>
        <dbReference type="SAM" id="MobiDB-lite"/>
    </source>
</evidence>
<dbReference type="GO" id="GO:0006508">
    <property type="term" value="P:proteolysis"/>
    <property type="evidence" value="ECO:0007669"/>
    <property type="project" value="UniProtKB-KW"/>
</dbReference>
<feature type="active site" description="Charge relay system" evidence="5">
    <location>
        <position position="297"/>
    </location>
</feature>
<feature type="active site" description="Charge relay system" evidence="5">
    <location>
        <position position="329"/>
    </location>
</feature>
<dbReference type="PRINTS" id="PR00723">
    <property type="entry name" value="SUBTILISIN"/>
</dbReference>
<keyword evidence="3 5" id="KW-0378">Hydrolase</keyword>
<feature type="domain" description="Membrane-bound transcription factor site-1 protease-like N-terminal" evidence="10">
    <location>
        <begin position="104"/>
        <end position="181"/>
    </location>
</feature>
<dbReference type="GO" id="GO:0005794">
    <property type="term" value="C:Golgi apparatus"/>
    <property type="evidence" value="ECO:0007669"/>
    <property type="project" value="TreeGrafter"/>
</dbReference>
<keyword evidence="14" id="KW-1185">Reference proteome</keyword>
<feature type="region of interest" description="Disordered" evidence="6">
    <location>
        <begin position="210"/>
        <end position="271"/>
    </location>
</feature>
<dbReference type="EMBL" id="FO082263">
    <property type="protein sequence ID" value="CCO20204.1"/>
    <property type="molecule type" value="Genomic_DNA"/>
</dbReference>
<evidence type="ECO:0000256" key="4">
    <source>
        <dbReference type="ARBA" id="ARBA00022825"/>
    </source>
</evidence>
<feature type="compositionally biased region" description="Basic residues" evidence="6">
    <location>
        <begin position="250"/>
        <end position="266"/>
    </location>
</feature>
<dbReference type="PANTHER" id="PTHR43806:SF7">
    <property type="entry name" value="MEMBRANE-BOUND TRANSCRIPTION FACTOR SITE-1 PROTEASE"/>
    <property type="match status" value="1"/>
</dbReference>
<dbReference type="PROSITE" id="PS00138">
    <property type="entry name" value="SUBTILASE_SER"/>
    <property type="match status" value="1"/>
</dbReference>
<evidence type="ECO:0000256" key="8">
    <source>
        <dbReference type="SAM" id="SignalP"/>
    </source>
</evidence>
<feature type="region of interest" description="Disordered" evidence="6">
    <location>
        <begin position="1071"/>
        <end position="1132"/>
    </location>
</feature>
<proteinExistence type="inferred from homology"/>
<dbReference type="OrthoDB" id="1740355at2759"/>
<dbReference type="InterPro" id="IPR036852">
    <property type="entry name" value="Peptidase_S8/S53_dom_sf"/>
</dbReference>
<dbReference type="InterPro" id="IPR055143">
    <property type="entry name" value="MBTP1_N"/>
</dbReference>
<feature type="compositionally biased region" description="Low complexity" evidence="6">
    <location>
        <begin position="1071"/>
        <end position="1092"/>
    </location>
</feature>
<dbReference type="PANTHER" id="PTHR43806">
    <property type="entry name" value="PEPTIDASE S8"/>
    <property type="match status" value="1"/>
</dbReference>
<feature type="compositionally biased region" description="Acidic residues" evidence="6">
    <location>
        <begin position="230"/>
        <end position="243"/>
    </location>
</feature>
<dbReference type="PROSITE" id="PS51892">
    <property type="entry name" value="SUBTILASE"/>
    <property type="match status" value="1"/>
</dbReference>
<dbReference type="InterPro" id="IPR015500">
    <property type="entry name" value="Peptidase_S8_subtilisin-rel"/>
</dbReference>
<accession>K8EQI4</accession>